<keyword evidence="5" id="KW-1185">Reference proteome</keyword>
<keyword evidence="2" id="KW-0677">Repeat</keyword>
<sequence>MGYKLSQNWREGFMLRRCHFSILYGGFGIFFWSETMRTIPTKIFNYSSSFFCKGIRFYLFILLVTTFGCDSPFAWGEDNNDLKVDSFWIQPGSTKITVNLKCSAESDAYAYAIGSSESQISMSLSQAKAHYLPIQDLTPDSNYTLVFGCGKISNSNPTRIPFTTWVSDQPIVSRGIYLVGGVDGNGYPIAEIDLFDPVESKWYPAFTSIPTPRSFALTIYHKGKIFVMGGAKRASGGSWTVTNEVEAFDPFTKTWTTLAPMPSTLHGAVGGSSGDEIYAIAGSTSLNTTSGTLLNTVYRFYPEIGLTGTWASPFTSQTSIFPKIDMSGCVFDGTFYFTGGRQYNDGSASATSDSYIPSLNATSAITESSLITARHGAAIACYRPQTGDPSPGASKYVLIAGGSSGSNFFQPATSVTPVSNYEVYAISTTTNAYATGPSLLQALYFPAMEISYDLNQAYVFGGASSINVPTDFVYSIGLSNPTAGPWTLSTQRMPRARYGHKAVILR</sequence>
<feature type="transmembrane region" description="Helical" evidence="3">
    <location>
        <begin position="20"/>
        <end position="36"/>
    </location>
</feature>
<organism evidence="4 5">
    <name type="scientific">Leptospira neocaledonica</name>
    <dbReference type="NCBI Taxonomy" id="2023192"/>
    <lineage>
        <taxon>Bacteria</taxon>
        <taxon>Pseudomonadati</taxon>
        <taxon>Spirochaetota</taxon>
        <taxon>Spirochaetia</taxon>
        <taxon>Leptospirales</taxon>
        <taxon>Leptospiraceae</taxon>
        <taxon>Leptospira</taxon>
    </lineage>
</organism>
<dbReference type="Gene3D" id="2.120.10.80">
    <property type="entry name" value="Kelch-type beta propeller"/>
    <property type="match status" value="2"/>
</dbReference>
<dbReference type="PANTHER" id="PTHR46260">
    <property type="entry name" value="RING-TYPE DOMAIN-CONTAINING PROTEIN"/>
    <property type="match status" value="1"/>
</dbReference>
<reference evidence="4 5" key="1">
    <citation type="submission" date="2017-07" db="EMBL/GenBank/DDBJ databases">
        <title>Leptospira spp. isolated from tropical soils.</title>
        <authorList>
            <person name="Thibeaux R."/>
            <person name="Iraola G."/>
            <person name="Ferres I."/>
            <person name="Bierque E."/>
            <person name="Girault D."/>
            <person name="Soupe-Gilbert M.-E."/>
            <person name="Picardeau M."/>
            <person name="Goarant C."/>
        </authorList>
    </citation>
    <scope>NUCLEOTIDE SEQUENCE [LARGE SCALE GENOMIC DNA]</scope>
    <source>
        <strain evidence="4 5">ES4-C-A1</strain>
    </source>
</reference>
<evidence type="ECO:0000256" key="2">
    <source>
        <dbReference type="ARBA" id="ARBA00022737"/>
    </source>
</evidence>
<dbReference type="EMBL" id="NPEA01000004">
    <property type="protein sequence ID" value="PJZ77414.1"/>
    <property type="molecule type" value="Genomic_DNA"/>
</dbReference>
<proteinExistence type="predicted"/>
<dbReference type="InterPro" id="IPR015915">
    <property type="entry name" value="Kelch-typ_b-propeller"/>
</dbReference>
<keyword evidence="3" id="KW-0472">Membrane</keyword>
<evidence type="ECO:0000256" key="3">
    <source>
        <dbReference type="SAM" id="Phobius"/>
    </source>
</evidence>
<dbReference type="PANTHER" id="PTHR46260:SF3">
    <property type="entry name" value="RING-TYPE DOMAIN-CONTAINING PROTEIN"/>
    <property type="match status" value="1"/>
</dbReference>
<gene>
    <name evidence="4" type="ORF">CH365_07440</name>
</gene>
<name>A0A2M9ZZB6_9LEPT</name>
<evidence type="ECO:0008006" key="6">
    <source>
        <dbReference type="Google" id="ProtNLM"/>
    </source>
</evidence>
<dbReference type="SUPFAM" id="SSF50965">
    <property type="entry name" value="Galactose oxidase, central domain"/>
    <property type="match status" value="1"/>
</dbReference>
<dbReference type="Proteomes" id="UP000231843">
    <property type="component" value="Unassembled WGS sequence"/>
</dbReference>
<dbReference type="AlphaFoldDB" id="A0A2M9ZZB6"/>
<dbReference type="InterPro" id="IPR011043">
    <property type="entry name" value="Gal_Oxase/kelch_b-propeller"/>
</dbReference>
<evidence type="ECO:0000256" key="1">
    <source>
        <dbReference type="ARBA" id="ARBA00022441"/>
    </source>
</evidence>
<dbReference type="OrthoDB" id="341897at2"/>
<keyword evidence="3" id="KW-1133">Transmembrane helix</keyword>
<dbReference type="SMART" id="SM00612">
    <property type="entry name" value="Kelch"/>
    <property type="match status" value="2"/>
</dbReference>
<dbReference type="InterPro" id="IPR051746">
    <property type="entry name" value="Kelch_domain_containing_8"/>
</dbReference>
<keyword evidence="1" id="KW-0880">Kelch repeat</keyword>
<evidence type="ECO:0000313" key="4">
    <source>
        <dbReference type="EMBL" id="PJZ77414.1"/>
    </source>
</evidence>
<evidence type="ECO:0000313" key="5">
    <source>
        <dbReference type="Proteomes" id="UP000231843"/>
    </source>
</evidence>
<dbReference type="SUPFAM" id="SSF117281">
    <property type="entry name" value="Kelch motif"/>
    <property type="match status" value="1"/>
</dbReference>
<comment type="caution">
    <text evidence="4">The sequence shown here is derived from an EMBL/GenBank/DDBJ whole genome shotgun (WGS) entry which is preliminary data.</text>
</comment>
<dbReference type="Pfam" id="PF01344">
    <property type="entry name" value="Kelch_1"/>
    <property type="match status" value="1"/>
</dbReference>
<dbReference type="InterPro" id="IPR006652">
    <property type="entry name" value="Kelch_1"/>
</dbReference>
<accession>A0A2M9ZZB6</accession>
<protein>
    <recommendedName>
        <fullName evidence="6">Galactose oxidase</fullName>
    </recommendedName>
</protein>
<keyword evidence="3" id="KW-0812">Transmembrane</keyword>